<name>A0A8S1N5Y0_9CILI</name>
<proteinExistence type="predicted"/>
<evidence type="ECO:0008006" key="4">
    <source>
        <dbReference type="Google" id="ProtNLM"/>
    </source>
</evidence>
<keyword evidence="1" id="KW-0472">Membrane</keyword>
<evidence type="ECO:0000313" key="3">
    <source>
        <dbReference type="Proteomes" id="UP000692954"/>
    </source>
</evidence>
<keyword evidence="1" id="KW-1133">Transmembrane helix</keyword>
<dbReference type="Proteomes" id="UP000692954">
    <property type="component" value="Unassembled WGS sequence"/>
</dbReference>
<dbReference type="EMBL" id="CAJJDN010000046">
    <property type="protein sequence ID" value="CAD8084415.1"/>
    <property type="molecule type" value="Genomic_DNA"/>
</dbReference>
<protein>
    <recommendedName>
        <fullName evidence="4">Transmembrane protein</fullName>
    </recommendedName>
</protein>
<feature type="transmembrane region" description="Helical" evidence="1">
    <location>
        <begin position="6"/>
        <end position="25"/>
    </location>
</feature>
<feature type="transmembrane region" description="Helical" evidence="1">
    <location>
        <begin position="37"/>
        <end position="53"/>
    </location>
</feature>
<evidence type="ECO:0000256" key="1">
    <source>
        <dbReference type="SAM" id="Phobius"/>
    </source>
</evidence>
<organism evidence="2 3">
    <name type="scientific">Paramecium sonneborni</name>
    <dbReference type="NCBI Taxonomy" id="65129"/>
    <lineage>
        <taxon>Eukaryota</taxon>
        <taxon>Sar</taxon>
        <taxon>Alveolata</taxon>
        <taxon>Ciliophora</taxon>
        <taxon>Intramacronucleata</taxon>
        <taxon>Oligohymenophorea</taxon>
        <taxon>Peniculida</taxon>
        <taxon>Parameciidae</taxon>
        <taxon>Paramecium</taxon>
    </lineage>
</organism>
<dbReference type="AlphaFoldDB" id="A0A8S1N5Y0"/>
<comment type="caution">
    <text evidence="2">The sequence shown here is derived from an EMBL/GenBank/DDBJ whole genome shotgun (WGS) entry which is preliminary data.</text>
</comment>
<feature type="transmembrane region" description="Helical" evidence="1">
    <location>
        <begin position="59"/>
        <end position="76"/>
    </location>
</feature>
<evidence type="ECO:0000313" key="2">
    <source>
        <dbReference type="EMBL" id="CAD8084415.1"/>
    </source>
</evidence>
<feature type="transmembrane region" description="Helical" evidence="1">
    <location>
        <begin position="113"/>
        <end position="134"/>
    </location>
</feature>
<gene>
    <name evidence="2" type="ORF">PSON_ATCC_30995.1.T0460260</name>
</gene>
<keyword evidence="1" id="KW-0812">Transmembrane</keyword>
<reference evidence="2" key="1">
    <citation type="submission" date="2021-01" db="EMBL/GenBank/DDBJ databases">
        <authorList>
            <consortium name="Genoscope - CEA"/>
            <person name="William W."/>
        </authorList>
    </citation>
    <scope>NUCLEOTIDE SEQUENCE</scope>
</reference>
<keyword evidence="3" id="KW-1185">Reference proteome</keyword>
<accession>A0A8S1N5Y0</accession>
<sequence length="135" mass="16260">MLGIIFILYFVIIINSFNFQVHYIYSVFKMRNTQKLKILNFILQVLLMLVLIYKQNSQILKLIFFLLISIFQIIFIHSKVKYYCLNGCGNICQAQIILPLIFIFIVIRRIQKQFQLIQVYFKFIFIYLGVQLVFQ</sequence>
<feature type="transmembrane region" description="Helical" evidence="1">
    <location>
        <begin position="83"/>
        <end position="107"/>
    </location>
</feature>